<proteinExistence type="predicted"/>
<evidence type="ECO:0000313" key="2">
    <source>
        <dbReference type="Proteomes" id="UP000276133"/>
    </source>
</evidence>
<reference evidence="1 2" key="1">
    <citation type="journal article" date="2018" name="Sci. Rep.">
        <title>Genomic signatures of local adaptation to the degree of environmental predictability in rotifers.</title>
        <authorList>
            <person name="Franch-Gras L."/>
            <person name="Hahn C."/>
            <person name="Garcia-Roger E.M."/>
            <person name="Carmona M.J."/>
            <person name="Serra M."/>
            <person name="Gomez A."/>
        </authorList>
    </citation>
    <scope>NUCLEOTIDE SEQUENCE [LARGE SCALE GENOMIC DNA]</scope>
    <source>
        <strain evidence="1">HYR1</strain>
    </source>
</reference>
<gene>
    <name evidence="1" type="ORF">BpHYR1_031212</name>
</gene>
<comment type="caution">
    <text evidence="1">The sequence shown here is derived from an EMBL/GenBank/DDBJ whole genome shotgun (WGS) entry which is preliminary data.</text>
</comment>
<keyword evidence="2" id="KW-1185">Reference proteome</keyword>
<dbReference type="Proteomes" id="UP000276133">
    <property type="component" value="Unassembled WGS sequence"/>
</dbReference>
<dbReference type="AlphaFoldDB" id="A0A3M7Q9T7"/>
<accession>A0A3M7Q9T7</accession>
<evidence type="ECO:0000313" key="1">
    <source>
        <dbReference type="EMBL" id="RNA07731.1"/>
    </source>
</evidence>
<dbReference type="EMBL" id="REGN01006952">
    <property type="protein sequence ID" value="RNA07731.1"/>
    <property type="molecule type" value="Genomic_DNA"/>
</dbReference>
<name>A0A3M7Q9T7_BRAPC</name>
<organism evidence="1 2">
    <name type="scientific">Brachionus plicatilis</name>
    <name type="common">Marine rotifer</name>
    <name type="synonym">Brachionus muelleri</name>
    <dbReference type="NCBI Taxonomy" id="10195"/>
    <lineage>
        <taxon>Eukaryota</taxon>
        <taxon>Metazoa</taxon>
        <taxon>Spiralia</taxon>
        <taxon>Gnathifera</taxon>
        <taxon>Rotifera</taxon>
        <taxon>Eurotatoria</taxon>
        <taxon>Monogononta</taxon>
        <taxon>Pseudotrocha</taxon>
        <taxon>Ploima</taxon>
        <taxon>Brachionidae</taxon>
        <taxon>Brachionus</taxon>
    </lineage>
</organism>
<sequence length="109" mass="12928">MFFKIQSKNYILDPIFVIQLCFTRFVLRKGFLPLFKKIKRYGWFQNTLLLLLCSTLRLDFICRIVGRWLVRDANVEHRSCPVDREDEPSIIIKVTSYSSEVPSPWVGKE</sequence>
<protein>
    <submittedName>
        <fullName evidence="1">Uncharacterized protein</fullName>
    </submittedName>
</protein>